<accession>A0A8S1YP65</accession>
<dbReference type="AlphaFoldDB" id="A0A8S1YP65"/>
<evidence type="ECO:0000313" key="2">
    <source>
        <dbReference type="Proteomes" id="UP000683925"/>
    </source>
</evidence>
<evidence type="ECO:0000313" key="1">
    <source>
        <dbReference type="EMBL" id="CAD8213312.1"/>
    </source>
</evidence>
<sequence length="72" mass="8448">METKKIKRKIKNVPIALPKQSLTRSAQFASQRQCWNKCIIKWQIVIKLSTIPLISNNMQKILLYPSWSTFDT</sequence>
<protein>
    <submittedName>
        <fullName evidence="1">Uncharacterized protein</fullName>
    </submittedName>
</protein>
<gene>
    <name evidence="1" type="ORF">POCTA_138.1.T1610053</name>
</gene>
<keyword evidence="2" id="KW-1185">Reference proteome</keyword>
<reference evidence="1" key="1">
    <citation type="submission" date="2021-01" db="EMBL/GenBank/DDBJ databases">
        <authorList>
            <consortium name="Genoscope - CEA"/>
            <person name="William W."/>
        </authorList>
    </citation>
    <scope>NUCLEOTIDE SEQUENCE</scope>
</reference>
<dbReference type="EMBL" id="CAJJDP010000163">
    <property type="protein sequence ID" value="CAD8213312.1"/>
    <property type="molecule type" value="Genomic_DNA"/>
</dbReference>
<organism evidence="1 2">
    <name type="scientific">Paramecium octaurelia</name>
    <dbReference type="NCBI Taxonomy" id="43137"/>
    <lineage>
        <taxon>Eukaryota</taxon>
        <taxon>Sar</taxon>
        <taxon>Alveolata</taxon>
        <taxon>Ciliophora</taxon>
        <taxon>Intramacronucleata</taxon>
        <taxon>Oligohymenophorea</taxon>
        <taxon>Peniculida</taxon>
        <taxon>Parameciidae</taxon>
        <taxon>Paramecium</taxon>
    </lineage>
</organism>
<comment type="caution">
    <text evidence="1">The sequence shown here is derived from an EMBL/GenBank/DDBJ whole genome shotgun (WGS) entry which is preliminary data.</text>
</comment>
<proteinExistence type="predicted"/>
<name>A0A8S1YP65_PAROT</name>
<dbReference type="Proteomes" id="UP000683925">
    <property type="component" value="Unassembled WGS sequence"/>
</dbReference>